<evidence type="ECO:0000313" key="8">
    <source>
        <dbReference type="EMBL" id="EPT01245.1"/>
    </source>
</evidence>
<evidence type="ECO:0000313" key="9">
    <source>
        <dbReference type="Proteomes" id="UP000015241"/>
    </source>
</evidence>
<keyword evidence="2" id="KW-0479">Metal-binding</keyword>
<dbReference type="SUPFAM" id="SSF53098">
    <property type="entry name" value="Ribonuclease H-like"/>
    <property type="match status" value="1"/>
</dbReference>
<protein>
    <recommendedName>
        <fullName evidence="7">HAT C-terminal dimerisation domain-containing protein</fullName>
    </recommendedName>
</protein>
<accession>S8FST9</accession>
<dbReference type="InterPro" id="IPR012337">
    <property type="entry name" value="RNaseH-like_sf"/>
</dbReference>
<feature type="compositionally biased region" description="Acidic residues" evidence="6">
    <location>
        <begin position="108"/>
        <end position="120"/>
    </location>
</feature>
<evidence type="ECO:0000259" key="7">
    <source>
        <dbReference type="Pfam" id="PF05699"/>
    </source>
</evidence>
<feature type="non-terminal residue" evidence="8">
    <location>
        <position position="1"/>
    </location>
</feature>
<dbReference type="GO" id="GO:0046983">
    <property type="term" value="F:protein dimerization activity"/>
    <property type="evidence" value="ECO:0007669"/>
    <property type="project" value="InterPro"/>
</dbReference>
<dbReference type="PANTHER" id="PTHR46481">
    <property type="entry name" value="ZINC FINGER BED DOMAIN-CONTAINING PROTEIN 4"/>
    <property type="match status" value="1"/>
</dbReference>
<feature type="region of interest" description="Disordered" evidence="6">
    <location>
        <begin position="100"/>
        <end position="120"/>
    </location>
</feature>
<name>S8FST9_FOMSC</name>
<keyword evidence="5" id="KW-0539">Nucleus</keyword>
<organism evidence="8 9">
    <name type="scientific">Fomitopsis schrenkii</name>
    <name type="common">Brown rot fungus</name>
    <dbReference type="NCBI Taxonomy" id="2126942"/>
    <lineage>
        <taxon>Eukaryota</taxon>
        <taxon>Fungi</taxon>
        <taxon>Dikarya</taxon>
        <taxon>Basidiomycota</taxon>
        <taxon>Agaricomycotina</taxon>
        <taxon>Agaricomycetes</taxon>
        <taxon>Polyporales</taxon>
        <taxon>Fomitopsis</taxon>
    </lineage>
</organism>
<dbReference type="HOGENOM" id="CLU_009123_13_0_1"/>
<keyword evidence="4" id="KW-0862">Zinc</keyword>
<dbReference type="PANTHER" id="PTHR46481:SF10">
    <property type="entry name" value="ZINC FINGER BED DOMAIN-CONTAINING PROTEIN 39"/>
    <property type="match status" value="1"/>
</dbReference>
<dbReference type="InterPro" id="IPR008906">
    <property type="entry name" value="HATC_C_dom"/>
</dbReference>
<dbReference type="AlphaFoldDB" id="S8FST9"/>
<dbReference type="Proteomes" id="UP000015241">
    <property type="component" value="Unassembled WGS sequence"/>
</dbReference>
<gene>
    <name evidence="8" type="ORF">FOMPIDRAFT_1120678</name>
</gene>
<feature type="domain" description="HAT C-terminal dimerisation" evidence="7">
    <location>
        <begin position="2"/>
        <end position="83"/>
    </location>
</feature>
<dbReference type="InterPro" id="IPR052035">
    <property type="entry name" value="ZnF_BED_domain_contain"/>
</dbReference>
<keyword evidence="9" id="KW-1185">Reference proteome</keyword>
<sequence length="120" mass="13388">DELEHYLAAEPDPTIDNALAWWCSPERRGMYPALSRMARCYLTIPPTSVGVERLFSKGRIIVTHLRNGLSAKSIRALMCLNDWSPLGLIHDTDVLAVTTEDPLKDPDAAEDPEEVWGDKA</sequence>
<proteinExistence type="predicted"/>
<dbReference type="OrthoDB" id="2793904at2759"/>
<dbReference type="EMBL" id="KE504143">
    <property type="protein sequence ID" value="EPT01245.1"/>
    <property type="molecule type" value="Genomic_DNA"/>
</dbReference>
<evidence type="ECO:0000256" key="4">
    <source>
        <dbReference type="ARBA" id="ARBA00022833"/>
    </source>
</evidence>
<dbReference type="GO" id="GO:0008270">
    <property type="term" value="F:zinc ion binding"/>
    <property type="evidence" value="ECO:0007669"/>
    <property type="project" value="UniProtKB-KW"/>
</dbReference>
<evidence type="ECO:0000256" key="6">
    <source>
        <dbReference type="SAM" id="MobiDB-lite"/>
    </source>
</evidence>
<dbReference type="Pfam" id="PF05699">
    <property type="entry name" value="Dimer_Tnp_hAT"/>
    <property type="match status" value="1"/>
</dbReference>
<evidence type="ECO:0000256" key="3">
    <source>
        <dbReference type="ARBA" id="ARBA00022771"/>
    </source>
</evidence>
<evidence type="ECO:0000256" key="1">
    <source>
        <dbReference type="ARBA" id="ARBA00004123"/>
    </source>
</evidence>
<comment type="subcellular location">
    <subcellularLocation>
        <location evidence="1">Nucleus</location>
    </subcellularLocation>
</comment>
<dbReference type="InParanoid" id="S8FST9"/>
<reference evidence="8 9" key="1">
    <citation type="journal article" date="2012" name="Science">
        <title>The Paleozoic origin of enzymatic lignin decomposition reconstructed from 31 fungal genomes.</title>
        <authorList>
            <person name="Floudas D."/>
            <person name="Binder M."/>
            <person name="Riley R."/>
            <person name="Barry K."/>
            <person name="Blanchette R.A."/>
            <person name="Henrissat B."/>
            <person name="Martinez A.T."/>
            <person name="Otillar R."/>
            <person name="Spatafora J.W."/>
            <person name="Yadav J.S."/>
            <person name="Aerts A."/>
            <person name="Benoit I."/>
            <person name="Boyd A."/>
            <person name="Carlson A."/>
            <person name="Copeland A."/>
            <person name="Coutinho P.M."/>
            <person name="de Vries R.P."/>
            <person name="Ferreira P."/>
            <person name="Findley K."/>
            <person name="Foster B."/>
            <person name="Gaskell J."/>
            <person name="Glotzer D."/>
            <person name="Gorecki P."/>
            <person name="Heitman J."/>
            <person name="Hesse C."/>
            <person name="Hori C."/>
            <person name="Igarashi K."/>
            <person name="Jurgens J.A."/>
            <person name="Kallen N."/>
            <person name="Kersten P."/>
            <person name="Kohler A."/>
            <person name="Kuees U."/>
            <person name="Kumar T.K.A."/>
            <person name="Kuo A."/>
            <person name="LaButti K."/>
            <person name="Larrondo L.F."/>
            <person name="Lindquist E."/>
            <person name="Ling A."/>
            <person name="Lombard V."/>
            <person name="Lucas S."/>
            <person name="Lundell T."/>
            <person name="Martin R."/>
            <person name="McLaughlin D.J."/>
            <person name="Morgenstern I."/>
            <person name="Morin E."/>
            <person name="Murat C."/>
            <person name="Nagy L.G."/>
            <person name="Nolan M."/>
            <person name="Ohm R.A."/>
            <person name="Patyshakuliyeva A."/>
            <person name="Rokas A."/>
            <person name="Ruiz-Duenas F.J."/>
            <person name="Sabat G."/>
            <person name="Salamov A."/>
            <person name="Samejima M."/>
            <person name="Schmutz J."/>
            <person name="Slot J.C."/>
            <person name="St John F."/>
            <person name="Stenlid J."/>
            <person name="Sun H."/>
            <person name="Sun S."/>
            <person name="Syed K."/>
            <person name="Tsang A."/>
            <person name="Wiebenga A."/>
            <person name="Young D."/>
            <person name="Pisabarro A."/>
            <person name="Eastwood D.C."/>
            <person name="Martin F."/>
            <person name="Cullen D."/>
            <person name="Grigoriev I.V."/>
            <person name="Hibbett D.S."/>
        </authorList>
    </citation>
    <scope>NUCLEOTIDE SEQUENCE</scope>
    <source>
        <strain evidence="9">FP-58527</strain>
    </source>
</reference>
<dbReference type="GO" id="GO:0005634">
    <property type="term" value="C:nucleus"/>
    <property type="evidence" value="ECO:0007669"/>
    <property type="project" value="UniProtKB-SubCell"/>
</dbReference>
<evidence type="ECO:0000256" key="2">
    <source>
        <dbReference type="ARBA" id="ARBA00022723"/>
    </source>
</evidence>
<keyword evidence="3" id="KW-0863">Zinc-finger</keyword>
<evidence type="ECO:0000256" key="5">
    <source>
        <dbReference type="ARBA" id="ARBA00023242"/>
    </source>
</evidence>